<name>A0A540WVN5_9BACT</name>
<gene>
    <name evidence="1" type="ORF">FJV41_25755</name>
</gene>
<keyword evidence="2" id="KW-1185">Reference proteome</keyword>
<dbReference type="OrthoDB" id="9819440at2"/>
<organism evidence="1 2">
    <name type="scientific">Myxococcus llanfairpwllgwyngyllgogerychwyrndrobwllllantysiliogogogochensis</name>
    <dbReference type="NCBI Taxonomy" id="2590453"/>
    <lineage>
        <taxon>Bacteria</taxon>
        <taxon>Pseudomonadati</taxon>
        <taxon>Myxococcota</taxon>
        <taxon>Myxococcia</taxon>
        <taxon>Myxococcales</taxon>
        <taxon>Cystobacterineae</taxon>
        <taxon>Myxococcaceae</taxon>
        <taxon>Myxococcus</taxon>
    </lineage>
</organism>
<evidence type="ECO:0000313" key="1">
    <source>
        <dbReference type="EMBL" id="TQF13078.1"/>
    </source>
</evidence>
<comment type="caution">
    <text evidence="1">The sequence shown here is derived from an EMBL/GenBank/DDBJ whole genome shotgun (WGS) entry which is preliminary data.</text>
</comment>
<dbReference type="RefSeq" id="WP_141645200.1">
    <property type="nucleotide sequence ID" value="NZ_VIFM01000113.1"/>
</dbReference>
<dbReference type="Proteomes" id="UP000315369">
    <property type="component" value="Unassembled WGS sequence"/>
</dbReference>
<protein>
    <submittedName>
        <fullName evidence="1">Uncharacterized protein</fullName>
    </submittedName>
</protein>
<accession>A0A540WVN5</accession>
<reference evidence="1 2" key="1">
    <citation type="submission" date="2019-06" db="EMBL/GenBank/DDBJ databases">
        <authorList>
            <person name="Livingstone P."/>
            <person name="Whitworth D."/>
        </authorList>
    </citation>
    <scope>NUCLEOTIDE SEQUENCE [LARGE SCALE GENOMIC DNA]</scope>
    <source>
        <strain evidence="1 2">AM401</strain>
    </source>
</reference>
<sequence>MWPQVLLVLLSTSPSEGLDIGEVSSFSDVTEGWQVDPALDLSEAILRGPQAPVFSTADGGACVDIGRWSGTHGNQNWVWVHCPAPPDAGAVSPLCQKLISSVTDLSVLGEFCPKAAVAFAELELASCGLGDFERLLRRSSSMKVRVPKTKDKAIQALRRMARYDRGVFQSETLGCAETVTSPDGRLRSWTLRRAARGLKDELERGRAYLQWLTPEGTFGFALDRSLEELQLDAILDGLTPIPGNLQEYLLTGYSLLGFDYLRFAEVITLAEGRPRLAKGRFLVEGQKEDVLIVTGGVPETGKPRHSPVYNHFLRLKGAQLWAEPIPGSSCCSRVRKPFVLGEWTGEAFAMKEGGWARLLRLRGTRVLHPGR</sequence>
<evidence type="ECO:0000313" key="2">
    <source>
        <dbReference type="Proteomes" id="UP000315369"/>
    </source>
</evidence>
<dbReference type="AlphaFoldDB" id="A0A540WVN5"/>
<dbReference type="EMBL" id="VIFM01000113">
    <property type="protein sequence ID" value="TQF13078.1"/>
    <property type="molecule type" value="Genomic_DNA"/>
</dbReference>
<proteinExistence type="predicted"/>